<organism evidence="2 3">
    <name type="scientific">Candidatus Methanofastidiosum methylothiophilum</name>
    <dbReference type="NCBI Taxonomy" id="1705564"/>
    <lineage>
        <taxon>Archaea</taxon>
        <taxon>Methanobacteriati</taxon>
        <taxon>Methanobacteriota</taxon>
        <taxon>Stenosarchaea group</taxon>
        <taxon>Candidatus Methanofastidiosia</taxon>
        <taxon>Candidatus Methanofastidiosales</taxon>
        <taxon>Candidatus Methanofastidiosaceae</taxon>
        <taxon>Candidatus Methanofastidiosum</taxon>
    </lineage>
</organism>
<evidence type="ECO:0000313" key="2">
    <source>
        <dbReference type="EMBL" id="KYC49724.1"/>
    </source>
</evidence>
<comment type="caution">
    <text evidence="2">The sequence shown here is derived from an EMBL/GenBank/DDBJ whole genome shotgun (WGS) entry which is preliminary data.</text>
</comment>
<proteinExistence type="predicted"/>
<dbReference type="PATRIC" id="fig|1705564.3.peg.1445"/>
<name>A0A150IYI6_9EURY</name>
<dbReference type="InterPro" id="IPR021301">
    <property type="entry name" value="DUF2779"/>
</dbReference>
<feature type="domain" description="DUF2779" evidence="1">
    <location>
        <begin position="380"/>
        <end position="524"/>
    </location>
</feature>
<dbReference type="AlphaFoldDB" id="A0A150IYI6"/>
<dbReference type="Proteomes" id="UP000075578">
    <property type="component" value="Unassembled WGS sequence"/>
</dbReference>
<gene>
    <name evidence="2" type="ORF">AMQ74_01376</name>
</gene>
<protein>
    <recommendedName>
        <fullName evidence="1">DUF2779 domain-containing protein</fullName>
    </recommendedName>
</protein>
<evidence type="ECO:0000259" key="1">
    <source>
        <dbReference type="Pfam" id="PF11074"/>
    </source>
</evidence>
<accession>A0A150IYI6</accession>
<dbReference type="Pfam" id="PF11074">
    <property type="entry name" value="DUF2779"/>
    <property type="match status" value="1"/>
</dbReference>
<sequence>MPRYLTKSRYLLGLNCPTKLYYTGKSDYPDKNEDNDFLKALAEGGYQVGALAKCYYPTGIEIENRDYDSSVRETYKHLKQPRVVLFEAAFMWHNLFIRADIIEKKDRVINIFEVKAKSFGGTDSADMLTPEGYINTAWLDYLYDVAYQKYVISKMYPEYLVRAHLMLANKNAPATVDGLNQKFQLRKIEGDRTYVDVIGVESISDLGNEILIRVNVDDLVELIWNGKETKAEQPLGYEETIKLLAEAYENDSKITTPINKNCQDCEYRIPDESITEGKLSGFRECWKTQLGWSDRNFSAPLIFELWNYRSKQALIDDSIYYLKDISKDRFKKAIPKEDGSLSNEERQWLQIEKVINSDPTPYIDIEGLKGAYNKFKFPLHFIDFETTTVAIPFYKGRKPYEQVAFQFSHHSVTSDLKIEHTGEYICKEKGKFPNFDFVRQLKDQLGKDDGTIFRYAAHENTVLNQILAQLNDSTKEEIPDKQELIDFIKTITKGANHKGRRNMVDLKDLVQKYYYHPQTRGSNSLKAVLPAVLSSSKYLQEKYSQPIYGKNSMLRSKNYPDGWIWIKMEFPLFMKILRILSKRTS</sequence>
<reference evidence="2 3" key="1">
    <citation type="journal article" date="2016" name="ISME J.">
        <title>Chasing the elusive Euryarchaeota class WSA2: genomes reveal a uniquely fastidious methyl-reducing methanogen.</title>
        <authorList>
            <person name="Nobu M.K."/>
            <person name="Narihiro T."/>
            <person name="Kuroda K."/>
            <person name="Mei R."/>
            <person name="Liu W.T."/>
        </authorList>
    </citation>
    <scope>NUCLEOTIDE SEQUENCE [LARGE SCALE GENOMIC DNA]</scope>
    <source>
        <strain evidence="2">U1lsi0528_Bin089</strain>
    </source>
</reference>
<dbReference type="EMBL" id="LNGD01000096">
    <property type="protein sequence ID" value="KYC49724.1"/>
    <property type="molecule type" value="Genomic_DNA"/>
</dbReference>
<evidence type="ECO:0000313" key="3">
    <source>
        <dbReference type="Proteomes" id="UP000075578"/>
    </source>
</evidence>